<dbReference type="Pfam" id="PF06629">
    <property type="entry name" value="MipA"/>
    <property type="match status" value="1"/>
</dbReference>
<accession>A0A918Q033</accession>
<keyword evidence="8" id="KW-1185">Reference proteome</keyword>
<dbReference type="AlphaFoldDB" id="A0A918Q033"/>
<sequence>MLKTAAALMTSLAVMTTAHMAHAQAQPFKAVEAPKTWTLDVGAGPVYGFSPSGKDPNQVRVTAWGSFNYKNRLYANGLDGLGYNAILRDKVRAGFQLRPRYAGQSNVEGLVLPDRGWDAATYAYVRVLDNVSIGGRIGQDISGQSEGTAWQVSASRQDITKVGLLQSLAYVRGGDKKTNQAFFGIDPEESAATGIAPYNLGGGVQNVGVAFLMMTPIKQYGIGTFVNAEKALGDVADSPLIQARENKDMAYRWGIVVVRRFHSDN</sequence>
<name>A0A918Q033_9CAUL</name>
<proteinExistence type="inferred from homology"/>
<evidence type="ECO:0000256" key="4">
    <source>
        <dbReference type="ARBA" id="ARBA00023136"/>
    </source>
</evidence>
<keyword evidence="3 6" id="KW-0732">Signal</keyword>
<evidence type="ECO:0008006" key="9">
    <source>
        <dbReference type="Google" id="ProtNLM"/>
    </source>
</evidence>
<evidence type="ECO:0000256" key="2">
    <source>
        <dbReference type="ARBA" id="ARBA00005722"/>
    </source>
</evidence>
<evidence type="ECO:0000256" key="1">
    <source>
        <dbReference type="ARBA" id="ARBA00004442"/>
    </source>
</evidence>
<evidence type="ECO:0000313" key="7">
    <source>
        <dbReference type="EMBL" id="GGZ26765.1"/>
    </source>
</evidence>
<keyword evidence="5" id="KW-0998">Cell outer membrane</keyword>
<reference evidence="7" key="2">
    <citation type="submission" date="2020-09" db="EMBL/GenBank/DDBJ databases">
        <authorList>
            <person name="Sun Q."/>
            <person name="Kim S."/>
        </authorList>
    </citation>
    <scope>NUCLEOTIDE SEQUENCE</scope>
    <source>
        <strain evidence="7">KCTC 32296</strain>
    </source>
</reference>
<evidence type="ECO:0000256" key="5">
    <source>
        <dbReference type="ARBA" id="ARBA00023237"/>
    </source>
</evidence>
<dbReference type="RefSeq" id="WP_229807568.1">
    <property type="nucleotide sequence ID" value="NZ_BMZB01000001.1"/>
</dbReference>
<evidence type="ECO:0000313" key="8">
    <source>
        <dbReference type="Proteomes" id="UP000662572"/>
    </source>
</evidence>
<feature type="chain" id="PRO_5038077178" description="MipA/OmpV family protein" evidence="6">
    <location>
        <begin position="24"/>
        <end position="265"/>
    </location>
</feature>
<gene>
    <name evidence="7" type="ORF">GCM10011273_10420</name>
</gene>
<comment type="caution">
    <text evidence="7">The sequence shown here is derived from an EMBL/GenBank/DDBJ whole genome shotgun (WGS) entry which is preliminary data.</text>
</comment>
<dbReference type="PANTHER" id="PTHR38776:SF1">
    <property type="entry name" value="MLTA-INTERACTING PROTEIN-RELATED"/>
    <property type="match status" value="1"/>
</dbReference>
<feature type="signal peptide" evidence="6">
    <location>
        <begin position="1"/>
        <end position="23"/>
    </location>
</feature>
<dbReference type="Proteomes" id="UP000662572">
    <property type="component" value="Unassembled WGS sequence"/>
</dbReference>
<protein>
    <recommendedName>
        <fullName evidence="9">MipA/OmpV family protein</fullName>
    </recommendedName>
</protein>
<comment type="similarity">
    <text evidence="2">Belongs to the MipA/OmpV family.</text>
</comment>
<evidence type="ECO:0000256" key="3">
    <source>
        <dbReference type="ARBA" id="ARBA00022729"/>
    </source>
</evidence>
<dbReference type="InterPro" id="IPR010583">
    <property type="entry name" value="MipA"/>
</dbReference>
<organism evidence="7 8">
    <name type="scientific">Asticcacaulis endophyticus</name>
    <dbReference type="NCBI Taxonomy" id="1395890"/>
    <lineage>
        <taxon>Bacteria</taxon>
        <taxon>Pseudomonadati</taxon>
        <taxon>Pseudomonadota</taxon>
        <taxon>Alphaproteobacteria</taxon>
        <taxon>Caulobacterales</taxon>
        <taxon>Caulobacteraceae</taxon>
        <taxon>Asticcacaulis</taxon>
    </lineage>
</organism>
<dbReference type="EMBL" id="BMZB01000001">
    <property type="protein sequence ID" value="GGZ26765.1"/>
    <property type="molecule type" value="Genomic_DNA"/>
</dbReference>
<dbReference type="GO" id="GO:0009279">
    <property type="term" value="C:cell outer membrane"/>
    <property type="evidence" value="ECO:0007669"/>
    <property type="project" value="UniProtKB-SubCell"/>
</dbReference>
<evidence type="ECO:0000256" key="6">
    <source>
        <dbReference type="SAM" id="SignalP"/>
    </source>
</evidence>
<reference evidence="7" key="1">
    <citation type="journal article" date="2014" name="Int. J. Syst. Evol. Microbiol.">
        <title>Complete genome sequence of Corynebacterium casei LMG S-19264T (=DSM 44701T), isolated from a smear-ripened cheese.</title>
        <authorList>
            <consortium name="US DOE Joint Genome Institute (JGI-PGF)"/>
            <person name="Walter F."/>
            <person name="Albersmeier A."/>
            <person name="Kalinowski J."/>
            <person name="Ruckert C."/>
        </authorList>
    </citation>
    <scope>NUCLEOTIDE SEQUENCE</scope>
    <source>
        <strain evidence="7">KCTC 32296</strain>
    </source>
</reference>
<comment type="subcellular location">
    <subcellularLocation>
        <location evidence="1">Cell outer membrane</location>
    </subcellularLocation>
</comment>
<keyword evidence="4" id="KW-0472">Membrane</keyword>
<dbReference type="PANTHER" id="PTHR38776">
    <property type="entry name" value="MLTA-INTERACTING PROTEIN-RELATED"/>
    <property type="match status" value="1"/>
</dbReference>